<dbReference type="AlphaFoldDB" id="A0A1I1CGB3"/>
<dbReference type="EMBL" id="FOKG01000028">
    <property type="protein sequence ID" value="SFB61594.1"/>
    <property type="molecule type" value="Genomic_DNA"/>
</dbReference>
<feature type="domain" description="Amidohydrolase-related" evidence="2">
    <location>
        <begin position="58"/>
        <end position="419"/>
    </location>
</feature>
<evidence type="ECO:0000256" key="1">
    <source>
        <dbReference type="ARBA" id="ARBA00022801"/>
    </source>
</evidence>
<dbReference type="InterPro" id="IPR006680">
    <property type="entry name" value="Amidohydro-rel"/>
</dbReference>
<dbReference type="InterPro" id="IPR011059">
    <property type="entry name" value="Metal-dep_hydrolase_composite"/>
</dbReference>
<dbReference type="RefSeq" id="WP_091678574.1">
    <property type="nucleotide sequence ID" value="NZ_FOKG01000028.1"/>
</dbReference>
<dbReference type="SUPFAM" id="SSF51556">
    <property type="entry name" value="Metallo-dependent hydrolases"/>
    <property type="match status" value="1"/>
</dbReference>
<reference evidence="4" key="1">
    <citation type="submission" date="2016-10" db="EMBL/GenBank/DDBJ databases">
        <authorList>
            <person name="Varghese N."/>
            <person name="Submissions S."/>
        </authorList>
    </citation>
    <scope>NUCLEOTIDE SEQUENCE [LARGE SCALE GENOMIC DNA]</scope>
    <source>
        <strain evidence="4">CGMCC 4.3568</strain>
    </source>
</reference>
<dbReference type="GO" id="GO:0016810">
    <property type="term" value="F:hydrolase activity, acting on carbon-nitrogen (but not peptide) bonds"/>
    <property type="evidence" value="ECO:0007669"/>
    <property type="project" value="InterPro"/>
</dbReference>
<dbReference type="InterPro" id="IPR010252">
    <property type="entry name" value="HutF"/>
</dbReference>
<dbReference type="InterPro" id="IPR032466">
    <property type="entry name" value="Metal_Hydrolase"/>
</dbReference>
<dbReference type="NCBIfam" id="NF006681">
    <property type="entry name" value="PRK09229.1-2"/>
    <property type="match status" value="1"/>
</dbReference>
<protein>
    <submittedName>
        <fullName evidence="3">Formiminoglutamate deiminase</fullName>
    </submittedName>
</protein>
<keyword evidence="1" id="KW-0378">Hydrolase</keyword>
<dbReference type="NCBIfam" id="TIGR02022">
    <property type="entry name" value="hutF"/>
    <property type="match status" value="1"/>
</dbReference>
<dbReference type="Gene3D" id="2.30.40.10">
    <property type="entry name" value="Urease, subunit C, domain 1"/>
    <property type="match status" value="1"/>
</dbReference>
<evidence type="ECO:0000313" key="4">
    <source>
        <dbReference type="Proteomes" id="UP000243799"/>
    </source>
</evidence>
<dbReference type="SUPFAM" id="SSF51338">
    <property type="entry name" value="Composite domain of metallo-dependent hydrolases"/>
    <property type="match status" value="1"/>
</dbReference>
<organism evidence="3 4">
    <name type="scientific">Amycolatopsis marina</name>
    <dbReference type="NCBI Taxonomy" id="490629"/>
    <lineage>
        <taxon>Bacteria</taxon>
        <taxon>Bacillati</taxon>
        <taxon>Actinomycetota</taxon>
        <taxon>Actinomycetes</taxon>
        <taxon>Pseudonocardiales</taxon>
        <taxon>Pseudonocardiaceae</taxon>
        <taxon>Amycolatopsis</taxon>
    </lineage>
</organism>
<dbReference type="OrthoDB" id="3204583at2"/>
<evidence type="ECO:0000313" key="3">
    <source>
        <dbReference type="EMBL" id="SFB61594.1"/>
    </source>
</evidence>
<name>A0A1I1CGB3_9PSEU</name>
<dbReference type="STRING" id="490629.SAMN05216266_12846"/>
<sequence>MTQPASRSPADHSTLWCEYAWLPDGVAESVRIEIDGDRITSVEADLPRAGTILNGLTMPGAANGHSHAFHRALRGRTHGEQGTFWTWRERMYDIAERLDPDSYYRLARAVYAEMVLAGYTGVGEFHYLHHAPGGHRYDDPNAMSTALVRAAADAGLRLTLLDTCYLTGGFGTELDERQLRFGDGDAHAWAERVEAFVPETGHVRVGAAVHSVRAVPADQLPMVAEWADGRPLHVHLSEQRAENAQCLARHGRTPTTLLAEAGVLGEHTVAVHATHLTGDDIGQLGRSGTRSCLCPTTERDLGDGIGPARGLSDAGSRLCLGSDSHAVIDPFEEARALELDERLAGERRGRFGVDELMAAATDHGAIGWPEAGRIVEGAAADLVSVDLGSVRTAGTAPDGALFAATSADVRDVLVAGRWVVRDRAHQLIRHPESALAREIGELWQ</sequence>
<dbReference type="InterPro" id="IPR050287">
    <property type="entry name" value="MTA/SAH_deaminase"/>
</dbReference>
<dbReference type="PANTHER" id="PTHR43794">
    <property type="entry name" value="AMINOHYDROLASE SSNA-RELATED"/>
    <property type="match status" value="1"/>
</dbReference>
<dbReference type="Proteomes" id="UP000243799">
    <property type="component" value="Unassembled WGS sequence"/>
</dbReference>
<gene>
    <name evidence="3" type="ORF">SAMN05216266_12846</name>
</gene>
<dbReference type="Pfam" id="PF01979">
    <property type="entry name" value="Amidohydro_1"/>
    <property type="match status" value="1"/>
</dbReference>
<accession>A0A1I1CGB3</accession>
<dbReference type="PANTHER" id="PTHR43794:SF11">
    <property type="entry name" value="AMIDOHYDROLASE-RELATED DOMAIN-CONTAINING PROTEIN"/>
    <property type="match status" value="1"/>
</dbReference>
<proteinExistence type="predicted"/>
<evidence type="ECO:0000259" key="2">
    <source>
        <dbReference type="Pfam" id="PF01979"/>
    </source>
</evidence>
<dbReference type="Gene3D" id="3.20.20.140">
    <property type="entry name" value="Metal-dependent hydrolases"/>
    <property type="match status" value="1"/>
</dbReference>
<keyword evidence="4" id="KW-1185">Reference proteome</keyword>